<name>E6PEE6_9ZZZZ</name>
<reference evidence="1" key="1">
    <citation type="submission" date="2009-10" db="EMBL/GenBank/DDBJ databases">
        <title>Diversity of trophic interactions inside an arsenic-rich microbial ecosystem.</title>
        <authorList>
            <person name="Bertin P.N."/>
            <person name="Heinrich-Salmeron A."/>
            <person name="Pelletier E."/>
            <person name="Goulhen-Chollet F."/>
            <person name="Arsene-Ploetze F."/>
            <person name="Gallien S."/>
            <person name="Calteau A."/>
            <person name="Vallenet D."/>
            <person name="Casiot C."/>
            <person name="Chane-Woon-Ming B."/>
            <person name="Giloteaux L."/>
            <person name="Barakat M."/>
            <person name="Bonnefoy V."/>
            <person name="Bruneel O."/>
            <person name="Chandler M."/>
            <person name="Cleiss J."/>
            <person name="Duran R."/>
            <person name="Elbaz-Poulichet F."/>
            <person name="Fonknechten N."/>
            <person name="Lauga B."/>
            <person name="Mornico D."/>
            <person name="Ortet P."/>
            <person name="Schaeffer C."/>
            <person name="Siguier P."/>
            <person name="Alexander Thil Smith A."/>
            <person name="Van Dorsselaer A."/>
            <person name="Weissenbach J."/>
            <person name="Medigue C."/>
            <person name="Le Paslier D."/>
        </authorList>
    </citation>
    <scope>NUCLEOTIDE SEQUENCE</scope>
</reference>
<dbReference type="AlphaFoldDB" id="E6PEE6"/>
<comment type="caution">
    <text evidence="1">The sequence shown here is derived from an EMBL/GenBank/DDBJ whole genome shotgun (WGS) entry which is preliminary data.</text>
</comment>
<protein>
    <submittedName>
        <fullName evidence="1">Uncharacterized protein</fullName>
    </submittedName>
</protein>
<dbReference type="EMBL" id="CABL01000004">
    <property type="protein sequence ID" value="CBH74831.1"/>
    <property type="molecule type" value="Genomic_DNA"/>
</dbReference>
<accession>E6PEE6</accession>
<sequence>MRVVASRTHGKVNACIATLHRFILETTYYQNASRVGGTALAAFPEARIRYGLASRIEAFVDYPSEVAKSGARGSGVYFMTGAGVGGKVGLGEFHGAYFSLSGEEHPPLSALANTAIIPDSLYNLYANWSPKRSWLLGASLGSYSYTQSNNGLAHVVTPTAAFSLSHDLNARYGLTAEIATQSVAAFGGGAQSSGTIAIQRVIDPRLIFSFELGTAFNASAGSKPHYLGFGFTFR</sequence>
<proteinExistence type="predicted"/>
<gene>
    <name evidence="1" type="ORF">CARN1_0365</name>
</gene>
<evidence type="ECO:0000313" key="1">
    <source>
        <dbReference type="EMBL" id="CBH74831.1"/>
    </source>
</evidence>
<organism evidence="1">
    <name type="scientific">mine drainage metagenome</name>
    <dbReference type="NCBI Taxonomy" id="410659"/>
    <lineage>
        <taxon>unclassified sequences</taxon>
        <taxon>metagenomes</taxon>
        <taxon>ecological metagenomes</taxon>
    </lineage>
</organism>